<organism evidence="4 7">
    <name type="scientific">Sutcliffiella horikoshii</name>
    <dbReference type="NCBI Taxonomy" id="79883"/>
    <lineage>
        <taxon>Bacteria</taxon>
        <taxon>Bacillati</taxon>
        <taxon>Bacillota</taxon>
        <taxon>Bacilli</taxon>
        <taxon>Bacillales</taxon>
        <taxon>Bacillaceae</taxon>
        <taxon>Sutcliffiella</taxon>
    </lineage>
</organism>
<dbReference type="AlphaFoldDB" id="A0A1Y0CL03"/>
<evidence type="ECO:0000313" key="4">
    <source>
        <dbReference type="EMBL" id="TYS73513.1"/>
    </source>
</evidence>
<accession>A0A1Y0CL03</accession>
<dbReference type="Proteomes" id="UP000323393">
    <property type="component" value="Unassembled WGS sequence"/>
</dbReference>
<dbReference type="Proteomes" id="UP000324517">
    <property type="component" value="Unassembled WGS sequence"/>
</dbReference>
<reference evidence="2 5" key="1">
    <citation type="submission" date="2017-04" db="EMBL/GenBank/DDBJ databases">
        <title>Complete Genome Sequence of the Bacillus horikoshii 20a strain from Cuatro Cienegas, Coahuila, Mexico.</title>
        <authorList>
            <person name="Zarza E."/>
            <person name="Alcaraz L.D."/>
            <person name="Aguilar-Salinas B."/>
            <person name="Islas A."/>
            <person name="Olmedo-Alvarez G."/>
        </authorList>
    </citation>
    <scope>NUCLEOTIDE SEQUENCE [LARGE SCALE GENOMIC DNA]</scope>
    <source>
        <strain evidence="2 5">20a</strain>
    </source>
</reference>
<dbReference type="KEGG" id="bhk:B4U37_08075"/>
<protein>
    <submittedName>
        <fullName evidence="4">DUF2269 family protein</fullName>
    </submittedName>
</protein>
<name>A0A1Y0CL03_9BACI</name>
<dbReference type="InterPro" id="IPR018729">
    <property type="entry name" value="DUF2269_transmembrane"/>
</dbReference>
<dbReference type="Proteomes" id="UP000195573">
    <property type="component" value="Chromosome"/>
</dbReference>
<proteinExistence type="predicted"/>
<evidence type="ECO:0000256" key="1">
    <source>
        <dbReference type="SAM" id="Phobius"/>
    </source>
</evidence>
<evidence type="ECO:0000313" key="7">
    <source>
        <dbReference type="Proteomes" id="UP000324517"/>
    </source>
</evidence>
<dbReference type="Pfam" id="PF10027">
    <property type="entry name" value="DUF2269"/>
    <property type="match status" value="1"/>
</dbReference>
<evidence type="ECO:0000313" key="3">
    <source>
        <dbReference type="EMBL" id="TYS61257.1"/>
    </source>
</evidence>
<feature type="transmembrane region" description="Helical" evidence="1">
    <location>
        <begin position="47"/>
        <end position="69"/>
    </location>
</feature>
<dbReference type="RefSeq" id="WP_010192355.1">
    <property type="nucleotide sequence ID" value="NZ_CP020880.1"/>
</dbReference>
<sequence>MKWLVLIHVLVAVIGIGPTFFGNILLRKHQTISDLRHNILLQHKLDYFPKIGGTLAVITGILLVLFGNYGSILQVWLFGSLVIYLSIQVIVIGFISPALSELQRWLLHPENRASTQLPAQQDATLHKISNLYWLVCILGFLIFILMIIKPS</sequence>
<evidence type="ECO:0000313" key="2">
    <source>
        <dbReference type="EMBL" id="ART75990.1"/>
    </source>
</evidence>
<feature type="transmembrane region" description="Helical" evidence="1">
    <location>
        <begin position="131"/>
        <end position="148"/>
    </location>
</feature>
<gene>
    <name evidence="2" type="ORF">B4U37_08075</name>
    <name evidence="3" type="ORF">FZC74_02995</name>
    <name evidence="4" type="ORF">FZC75_04060</name>
</gene>
<feature type="transmembrane region" description="Helical" evidence="1">
    <location>
        <begin position="6"/>
        <end position="26"/>
    </location>
</feature>
<dbReference type="EMBL" id="VTEU01000001">
    <property type="protein sequence ID" value="TYS61257.1"/>
    <property type="molecule type" value="Genomic_DNA"/>
</dbReference>
<keyword evidence="1" id="KW-1133">Transmembrane helix</keyword>
<dbReference type="OrthoDB" id="69600at2"/>
<feature type="transmembrane region" description="Helical" evidence="1">
    <location>
        <begin position="75"/>
        <end position="95"/>
    </location>
</feature>
<keyword evidence="1" id="KW-0472">Membrane</keyword>
<evidence type="ECO:0000313" key="5">
    <source>
        <dbReference type="Proteomes" id="UP000195573"/>
    </source>
</evidence>
<dbReference type="EMBL" id="VTET01000002">
    <property type="protein sequence ID" value="TYS73513.1"/>
    <property type="molecule type" value="Genomic_DNA"/>
</dbReference>
<evidence type="ECO:0000313" key="6">
    <source>
        <dbReference type="Proteomes" id="UP000323393"/>
    </source>
</evidence>
<dbReference type="GeneID" id="96738380"/>
<reference evidence="6 7" key="2">
    <citation type="submission" date="2019-08" db="EMBL/GenBank/DDBJ databases">
        <title>Bacillus genomes from the desert of Cuatro Cienegas, Coahuila.</title>
        <authorList>
            <person name="Olmedo-Alvarez G."/>
        </authorList>
    </citation>
    <scope>NUCLEOTIDE SEQUENCE [LARGE SCALE GENOMIC DNA]</scope>
    <source>
        <strain evidence="3 6">CH88_3T</strain>
        <strain evidence="4 7">CH98b_3T</strain>
    </source>
</reference>
<keyword evidence="1" id="KW-0812">Transmembrane</keyword>
<dbReference type="EMBL" id="CP020880">
    <property type="protein sequence ID" value="ART75990.1"/>
    <property type="molecule type" value="Genomic_DNA"/>
</dbReference>
<keyword evidence="5" id="KW-1185">Reference proteome</keyword>